<dbReference type="GO" id="GO:0005886">
    <property type="term" value="C:plasma membrane"/>
    <property type="evidence" value="ECO:0007669"/>
    <property type="project" value="UniProtKB-SubCell"/>
</dbReference>
<dbReference type="Proteomes" id="UP000481876">
    <property type="component" value="Unassembled WGS sequence"/>
</dbReference>
<reference evidence="10 11" key="1">
    <citation type="submission" date="2019-09" db="EMBL/GenBank/DDBJ databases">
        <title>Taxonomic organization of the family Brucellaceae based on a phylogenomic approach.</title>
        <authorList>
            <person name="Leclercq S."/>
            <person name="Cloeckaert A."/>
            <person name="Zygmunt M.S."/>
        </authorList>
    </citation>
    <scope>NUCLEOTIDE SEQUENCE [LARGE SCALE GENOMIC DNA]</scope>
    <source>
        <strain evidence="10 11">LMG 3313</strain>
    </source>
</reference>
<dbReference type="CDD" id="cd06582">
    <property type="entry name" value="TM_PBP1_LivH_like"/>
    <property type="match status" value="1"/>
</dbReference>
<protein>
    <submittedName>
        <fullName evidence="10">Branched-chain amino acid ABC transporter permease</fullName>
    </submittedName>
</protein>
<feature type="transmembrane region" description="Helical" evidence="9">
    <location>
        <begin position="12"/>
        <end position="32"/>
    </location>
</feature>
<feature type="transmembrane region" description="Helical" evidence="9">
    <location>
        <begin position="224"/>
        <end position="249"/>
    </location>
</feature>
<dbReference type="GO" id="GO:0006865">
    <property type="term" value="P:amino acid transport"/>
    <property type="evidence" value="ECO:0007669"/>
    <property type="project" value="UniProtKB-KW"/>
</dbReference>
<keyword evidence="4 9" id="KW-0812">Transmembrane</keyword>
<accession>A0A6L3YYP8</accession>
<dbReference type="InterPro" id="IPR001851">
    <property type="entry name" value="ABC_transp_permease"/>
</dbReference>
<dbReference type="PANTHER" id="PTHR11795:SF442">
    <property type="entry name" value="ABC TRANSPORTER ATP-BINDING PROTEIN"/>
    <property type="match status" value="1"/>
</dbReference>
<feature type="transmembrane region" description="Helical" evidence="9">
    <location>
        <begin position="188"/>
        <end position="212"/>
    </location>
</feature>
<dbReference type="AlphaFoldDB" id="A0A6L3YYP8"/>
<dbReference type="RefSeq" id="WP_151664417.1">
    <property type="nucleotide sequence ID" value="NZ_WBWS01000039.1"/>
</dbReference>
<dbReference type="PANTHER" id="PTHR11795">
    <property type="entry name" value="BRANCHED-CHAIN AMINO ACID TRANSPORT SYSTEM PERMEASE PROTEIN LIVH"/>
    <property type="match status" value="1"/>
</dbReference>
<organism evidence="10 11">
    <name type="scientific">Brucella anthropi</name>
    <name type="common">Ochrobactrum anthropi</name>
    <dbReference type="NCBI Taxonomy" id="529"/>
    <lineage>
        <taxon>Bacteria</taxon>
        <taxon>Pseudomonadati</taxon>
        <taxon>Pseudomonadota</taxon>
        <taxon>Alphaproteobacteria</taxon>
        <taxon>Hyphomicrobiales</taxon>
        <taxon>Brucellaceae</taxon>
        <taxon>Brucella/Ochrobactrum group</taxon>
        <taxon>Brucella</taxon>
    </lineage>
</organism>
<gene>
    <name evidence="10" type="ORF">F9L04_24145</name>
</gene>
<evidence type="ECO:0000256" key="9">
    <source>
        <dbReference type="SAM" id="Phobius"/>
    </source>
</evidence>
<comment type="subcellular location">
    <subcellularLocation>
        <location evidence="1">Cell membrane</location>
        <topology evidence="1">Multi-pass membrane protein</topology>
    </subcellularLocation>
</comment>
<keyword evidence="5" id="KW-0029">Amino-acid transport</keyword>
<feature type="transmembrane region" description="Helical" evidence="9">
    <location>
        <begin position="256"/>
        <end position="277"/>
    </location>
</feature>
<dbReference type="Pfam" id="PF02653">
    <property type="entry name" value="BPD_transp_2"/>
    <property type="match status" value="1"/>
</dbReference>
<proteinExistence type="inferred from homology"/>
<keyword evidence="2" id="KW-0813">Transport</keyword>
<evidence type="ECO:0000256" key="7">
    <source>
        <dbReference type="ARBA" id="ARBA00023136"/>
    </source>
</evidence>
<evidence type="ECO:0000256" key="3">
    <source>
        <dbReference type="ARBA" id="ARBA00022475"/>
    </source>
</evidence>
<sequence length="286" mass="30005">MNILVDIAFQALAYASVLYLISVGLSVTLGLMGFVNLAHGVFAMAGGYLAAIAIADGGVPWPVMLVGAPIAVGIIAAVTEKLLYSRLYGRSELDQVLFCIGLIFIVGALARLLFGPLMRPVMLPEILVQNVTMGPFSFYVYKLVVIGIGALTAALILLALERTRFGAIIRAAVENSGMAESIGIRTKFVFTATFAFGGALAALGGMLGADVFGLNPSYAFDILVYVQIVVAIAGLGTLKGSFIAALLVGAIQTLSAFYLPSFGTIILFLSVFVLLLLRPSGLFGRI</sequence>
<feature type="transmembrane region" description="Helical" evidence="9">
    <location>
        <begin position="138"/>
        <end position="160"/>
    </location>
</feature>
<evidence type="ECO:0000313" key="11">
    <source>
        <dbReference type="Proteomes" id="UP000481876"/>
    </source>
</evidence>
<keyword evidence="3" id="KW-1003">Cell membrane</keyword>
<evidence type="ECO:0000313" key="10">
    <source>
        <dbReference type="EMBL" id="KAB2759875.1"/>
    </source>
</evidence>
<feature type="transmembrane region" description="Helical" evidence="9">
    <location>
        <begin position="96"/>
        <end position="118"/>
    </location>
</feature>
<dbReference type="GO" id="GO:0022857">
    <property type="term" value="F:transmembrane transporter activity"/>
    <property type="evidence" value="ECO:0007669"/>
    <property type="project" value="InterPro"/>
</dbReference>
<dbReference type="EMBL" id="WBWS01000039">
    <property type="protein sequence ID" value="KAB2759875.1"/>
    <property type="molecule type" value="Genomic_DNA"/>
</dbReference>
<feature type="transmembrane region" description="Helical" evidence="9">
    <location>
        <begin position="37"/>
        <end position="55"/>
    </location>
</feature>
<evidence type="ECO:0000256" key="2">
    <source>
        <dbReference type="ARBA" id="ARBA00022448"/>
    </source>
</evidence>
<evidence type="ECO:0000256" key="1">
    <source>
        <dbReference type="ARBA" id="ARBA00004651"/>
    </source>
</evidence>
<comment type="similarity">
    <text evidence="8">Belongs to the binding-protein-dependent transport system permease family. LivHM subfamily.</text>
</comment>
<dbReference type="InterPro" id="IPR052157">
    <property type="entry name" value="BCAA_transport_permease"/>
</dbReference>
<keyword evidence="7 9" id="KW-0472">Membrane</keyword>
<evidence type="ECO:0000256" key="5">
    <source>
        <dbReference type="ARBA" id="ARBA00022970"/>
    </source>
</evidence>
<evidence type="ECO:0000256" key="6">
    <source>
        <dbReference type="ARBA" id="ARBA00022989"/>
    </source>
</evidence>
<feature type="transmembrane region" description="Helical" evidence="9">
    <location>
        <begin position="61"/>
        <end position="84"/>
    </location>
</feature>
<name>A0A6L3YYP8_BRUAN</name>
<evidence type="ECO:0000256" key="8">
    <source>
        <dbReference type="ARBA" id="ARBA00037998"/>
    </source>
</evidence>
<evidence type="ECO:0000256" key="4">
    <source>
        <dbReference type="ARBA" id="ARBA00022692"/>
    </source>
</evidence>
<keyword evidence="6 9" id="KW-1133">Transmembrane helix</keyword>
<comment type="caution">
    <text evidence="10">The sequence shown here is derived from an EMBL/GenBank/DDBJ whole genome shotgun (WGS) entry which is preliminary data.</text>
</comment>